<evidence type="ECO:0000256" key="11">
    <source>
        <dbReference type="RuleBase" id="RU003781"/>
    </source>
</evidence>
<dbReference type="InterPro" id="IPR029001">
    <property type="entry name" value="ITPase-like_fam"/>
</dbReference>
<comment type="caution">
    <text evidence="10">Lacks conserved residue(s) required for the propagation of feature annotation.</text>
</comment>
<keyword evidence="7 10" id="KW-0546">Nucleotide metabolism</keyword>
<evidence type="ECO:0000256" key="3">
    <source>
        <dbReference type="ARBA" id="ARBA00022723"/>
    </source>
</evidence>
<gene>
    <name evidence="12" type="primary">rdgB</name>
    <name evidence="12" type="ORF">ENS64_11745</name>
</gene>
<keyword evidence="5 10" id="KW-0378">Hydrolase</keyword>
<evidence type="ECO:0000256" key="10">
    <source>
        <dbReference type="HAMAP-Rule" id="MF_01405"/>
    </source>
</evidence>
<evidence type="ECO:0000256" key="8">
    <source>
        <dbReference type="ARBA" id="ARBA00051875"/>
    </source>
</evidence>
<dbReference type="GO" id="GO:0009117">
    <property type="term" value="P:nucleotide metabolic process"/>
    <property type="evidence" value="ECO:0007669"/>
    <property type="project" value="UniProtKB-KW"/>
</dbReference>
<comment type="cofactor">
    <cofactor evidence="10">
        <name>Mg(2+)</name>
        <dbReference type="ChEBI" id="CHEBI:18420"/>
    </cofactor>
    <text evidence="10">Binds 1 Mg(2+) ion per subunit.</text>
</comment>
<feature type="binding site" evidence="10">
    <location>
        <begin position="189"/>
        <end position="190"/>
    </location>
    <ligand>
        <name>substrate</name>
    </ligand>
</feature>
<accession>A0A7C4LM02</accession>
<dbReference type="Gene3D" id="3.90.950.10">
    <property type="match status" value="1"/>
</dbReference>
<feature type="active site" description="Proton acceptor" evidence="10">
    <location>
        <position position="77"/>
    </location>
</feature>
<name>A0A7C4LM02_9PLAN</name>
<comment type="catalytic activity">
    <reaction evidence="8 10">
        <text>dITP + H2O = dIMP + diphosphate + H(+)</text>
        <dbReference type="Rhea" id="RHEA:28342"/>
        <dbReference type="ChEBI" id="CHEBI:15377"/>
        <dbReference type="ChEBI" id="CHEBI:15378"/>
        <dbReference type="ChEBI" id="CHEBI:33019"/>
        <dbReference type="ChEBI" id="CHEBI:61194"/>
        <dbReference type="ChEBI" id="CHEBI:61382"/>
        <dbReference type="EC" id="3.6.1.66"/>
    </reaction>
</comment>
<proteinExistence type="inferred from homology"/>
<dbReference type="PANTHER" id="PTHR11067:SF9">
    <property type="entry name" value="INOSINE TRIPHOSPHATE PYROPHOSPHATASE"/>
    <property type="match status" value="1"/>
</dbReference>
<sequence>MEETKSFFGAIVLGSRNAKKLGEIAELLAPHGLEVVSVGAFPGVPEVHEDGQSFRENAEKKAREVALCLHRWVIAEDSGLCVDALGGAPGVYSARYAGEQGNDEANNEKLLRELAAVPDEQRTAFYVCSAVLADPRGTICAAAEGRCRGRILREYRGENGFGYDPLFLIPEYHQTFGELPPAVKRHISHRARAFERFLPQVVRCLTAARSSQT</sequence>
<reference evidence="12" key="1">
    <citation type="journal article" date="2020" name="mSystems">
        <title>Genome- and Community-Level Interaction Insights into Carbon Utilization and Element Cycling Functions of Hydrothermarchaeota in Hydrothermal Sediment.</title>
        <authorList>
            <person name="Zhou Z."/>
            <person name="Liu Y."/>
            <person name="Xu W."/>
            <person name="Pan J."/>
            <person name="Luo Z.H."/>
            <person name="Li M."/>
        </authorList>
    </citation>
    <scope>NUCLEOTIDE SEQUENCE [LARGE SCALE GENOMIC DNA]</scope>
    <source>
        <strain evidence="12">SpSt-508</strain>
    </source>
</reference>
<dbReference type="Pfam" id="PF01725">
    <property type="entry name" value="Ham1p_like"/>
    <property type="match status" value="1"/>
</dbReference>
<organism evidence="12">
    <name type="scientific">Schlesneria paludicola</name>
    <dbReference type="NCBI Taxonomy" id="360056"/>
    <lineage>
        <taxon>Bacteria</taxon>
        <taxon>Pseudomonadati</taxon>
        <taxon>Planctomycetota</taxon>
        <taxon>Planctomycetia</taxon>
        <taxon>Planctomycetales</taxon>
        <taxon>Planctomycetaceae</taxon>
        <taxon>Schlesneria</taxon>
    </lineage>
</organism>
<evidence type="ECO:0000256" key="9">
    <source>
        <dbReference type="ARBA" id="ARBA00052017"/>
    </source>
</evidence>
<dbReference type="GO" id="GO:0009146">
    <property type="term" value="P:purine nucleoside triphosphate catabolic process"/>
    <property type="evidence" value="ECO:0007669"/>
    <property type="project" value="UniProtKB-UniRule"/>
</dbReference>
<keyword evidence="6 10" id="KW-0460">Magnesium</keyword>
<feature type="binding site" evidence="10">
    <location>
        <position position="77"/>
    </location>
    <ligand>
        <name>Mg(2+)</name>
        <dbReference type="ChEBI" id="CHEBI:18420"/>
    </ligand>
</feature>
<comment type="function">
    <text evidence="10">Pyrophosphatase that catalyzes the hydrolysis of nucleoside triphosphates to their monophosphate derivatives, with a high preference for the non-canonical purine nucleotides XTP (xanthosine triphosphate), dITP (deoxyinosine triphosphate) and ITP. Seems to function as a house-cleaning enzyme that removes non-canonical purine nucleotides from the nucleotide pool, thus preventing their incorporation into DNA/RNA and avoiding chromosomal lesions.</text>
</comment>
<dbReference type="HAMAP" id="MF_01405">
    <property type="entry name" value="Non_canon_purine_NTPase"/>
    <property type="match status" value="1"/>
</dbReference>
<dbReference type="NCBIfam" id="TIGR00042">
    <property type="entry name" value="RdgB/HAM1 family non-canonical purine NTP pyrophosphatase"/>
    <property type="match status" value="1"/>
</dbReference>
<evidence type="ECO:0000256" key="7">
    <source>
        <dbReference type="ARBA" id="ARBA00023080"/>
    </source>
</evidence>
<evidence type="ECO:0000256" key="2">
    <source>
        <dbReference type="ARBA" id="ARBA00011738"/>
    </source>
</evidence>
<dbReference type="CDD" id="cd00515">
    <property type="entry name" value="HAM1"/>
    <property type="match status" value="1"/>
</dbReference>
<dbReference type="GO" id="GO:0035870">
    <property type="term" value="F:dITP diphosphatase activity"/>
    <property type="evidence" value="ECO:0007669"/>
    <property type="project" value="UniProtKB-UniRule"/>
</dbReference>
<dbReference type="GO" id="GO:0017111">
    <property type="term" value="F:ribonucleoside triphosphate phosphatase activity"/>
    <property type="evidence" value="ECO:0007669"/>
    <property type="project" value="InterPro"/>
</dbReference>
<evidence type="ECO:0000256" key="4">
    <source>
        <dbReference type="ARBA" id="ARBA00022741"/>
    </source>
</evidence>
<keyword evidence="3 10" id="KW-0479">Metal-binding</keyword>
<comment type="subunit">
    <text evidence="2 10">Homodimer.</text>
</comment>
<feature type="binding site" evidence="10">
    <location>
        <begin position="15"/>
        <end position="20"/>
    </location>
    <ligand>
        <name>substrate</name>
    </ligand>
</feature>
<evidence type="ECO:0000256" key="5">
    <source>
        <dbReference type="ARBA" id="ARBA00022801"/>
    </source>
</evidence>
<dbReference type="FunFam" id="3.90.950.10:FF:000001">
    <property type="entry name" value="dITP/XTP pyrophosphatase"/>
    <property type="match status" value="1"/>
</dbReference>
<dbReference type="InterPro" id="IPR020922">
    <property type="entry name" value="dITP/XTP_pyrophosphatase"/>
</dbReference>
<dbReference type="GO" id="GO:0000166">
    <property type="term" value="F:nucleotide binding"/>
    <property type="evidence" value="ECO:0007669"/>
    <property type="project" value="UniProtKB-KW"/>
</dbReference>
<dbReference type="SUPFAM" id="SSF52972">
    <property type="entry name" value="ITPase-like"/>
    <property type="match status" value="1"/>
</dbReference>
<feature type="binding site" evidence="10">
    <location>
        <begin position="161"/>
        <end position="164"/>
    </location>
    <ligand>
        <name>substrate</name>
    </ligand>
</feature>
<evidence type="ECO:0000313" key="12">
    <source>
        <dbReference type="EMBL" id="HGT39916.1"/>
    </source>
</evidence>
<dbReference type="GO" id="GO:0005829">
    <property type="term" value="C:cytosol"/>
    <property type="evidence" value="ECO:0007669"/>
    <property type="project" value="TreeGrafter"/>
</dbReference>
<dbReference type="GO" id="GO:0046872">
    <property type="term" value="F:metal ion binding"/>
    <property type="evidence" value="ECO:0007669"/>
    <property type="project" value="UniProtKB-KW"/>
</dbReference>
<dbReference type="EMBL" id="DSVQ01000015">
    <property type="protein sequence ID" value="HGT39916.1"/>
    <property type="molecule type" value="Genomic_DNA"/>
</dbReference>
<dbReference type="AlphaFoldDB" id="A0A7C4LM02"/>
<evidence type="ECO:0000256" key="6">
    <source>
        <dbReference type="ARBA" id="ARBA00022842"/>
    </source>
</evidence>
<evidence type="ECO:0000256" key="1">
    <source>
        <dbReference type="ARBA" id="ARBA00008023"/>
    </source>
</evidence>
<dbReference type="GO" id="GO:0036220">
    <property type="term" value="F:ITP diphosphatase activity"/>
    <property type="evidence" value="ECO:0007669"/>
    <property type="project" value="UniProtKB-UniRule"/>
</dbReference>
<protein>
    <recommendedName>
        <fullName evidence="10">dITP/XTP pyrophosphatase</fullName>
        <ecNumber evidence="10">3.6.1.66</ecNumber>
    </recommendedName>
    <alternativeName>
        <fullName evidence="10">Non-canonical purine NTP pyrophosphatase</fullName>
    </alternativeName>
    <alternativeName>
        <fullName evidence="10">Non-standard purine NTP pyrophosphatase</fullName>
    </alternativeName>
    <alternativeName>
        <fullName evidence="10">Nucleoside-triphosphate diphosphatase</fullName>
    </alternativeName>
    <alternativeName>
        <fullName evidence="10">Nucleoside-triphosphate pyrophosphatase</fullName>
        <shortName evidence="10">NTPase</shortName>
    </alternativeName>
</protein>
<comment type="catalytic activity">
    <reaction evidence="10">
        <text>ITP + H2O = IMP + diphosphate + H(+)</text>
        <dbReference type="Rhea" id="RHEA:29399"/>
        <dbReference type="ChEBI" id="CHEBI:15377"/>
        <dbReference type="ChEBI" id="CHEBI:15378"/>
        <dbReference type="ChEBI" id="CHEBI:33019"/>
        <dbReference type="ChEBI" id="CHEBI:58053"/>
        <dbReference type="ChEBI" id="CHEBI:61402"/>
        <dbReference type="EC" id="3.6.1.66"/>
    </reaction>
</comment>
<dbReference type="EC" id="3.6.1.66" evidence="10"/>
<comment type="similarity">
    <text evidence="1 10 11">Belongs to the HAM1 NTPase family.</text>
</comment>
<dbReference type="GO" id="GO:0036222">
    <property type="term" value="F:XTP diphosphatase activity"/>
    <property type="evidence" value="ECO:0007669"/>
    <property type="project" value="UniProtKB-UniRule"/>
</dbReference>
<feature type="binding site" evidence="10">
    <location>
        <position position="184"/>
    </location>
    <ligand>
        <name>substrate</name>
    </ligand>
</feature>
<dbReference type="InterPro" id="IPR002637">
    <property type="entry name" value="RdgB/HAM1"/>
</dbReference>
<comment type="catalytic activity">
    <reaction evidence="9 10">
        <text>XTP + H2O = XMP + diphosphate + H(+)</text>
        <dbReference type="Rhea" id="RHEA:28610"/>
        <dbReference type="ChEBI" id="CHEBI:15377"/>
        <dbReference type="ChEBI" id="CHEBI:15378"/>
        <dbReference type="ChEBI" id="CHEBI:33019"/>
        <dbReference type="ChEBI" id="CHEBI:57464"/>
        <dbReference type="ChEBI" id="CHEBI:61314"/>
        <dbReference type="EC" id="3.6.1.66"/>
    </reaction>
</comment>
<dbReference type="PANTHER" id="PTHR11067">
    <property type="entry name" value="INOSINE TRIPHOSPHATE PYROPHOSPHATASE/HAM1 PROTEIN"/>
    <property type="match status" value="1"/>
</dbReference>
<feature type="binding site" evidence="10">
    <location>
        <position position="78"/>
    </location>
    <ligand>
        <name>substrate</name>
    </ligand>
</feature>
<keyword evidence="4 10" id="KW-0547">Nucleotide-binding</keyword>
<comment type="caution">
    <text evidence="12">The sequence shown here is derived from an EMBL/GenBank/DDBJ whole genome shotgun (WGS) entry which is preliminary data.</text>
</comment>